<comment type="caution">
    <text evidence="3">The sequence shown here is derived from an EMBL/GenBank/DDBJ whole genome shotgun (WGS) entry which is preliminary data.</text>
</comment>
<feature type="compositionally biased region" description="Polar residues" evidence="1">
    <location>
        <begin position="167"/>
        <end position="176"/>
    </location>
</feature>
<dbReference type="InterPro" id="IPR001810">
    <property type="entry name" value="F-box_dom"/>
</dbReference>
<dbReference type="InterPro" id="IPR036047">
    <property type="entry name" value="F-box-like_dom_sf"/>
</dbReference>
<dbReference type="SMART" id="SM00256">
    <property type="entry name" value="FBOX"/>
    <property type="match status" value="1"/>
</dbReference>
<evidence type="ECO:0000313" key="3">
    <source>
        <dbReference type="EMBL" id="KAK0133695.1"/>
    </source>
</evidence>
<gene>
    <name evidence="3" type="primary">FBXO36</name>
    <name evidence="3" type="ORF">N1851_030781</name>
</gene>
<feature type="compositionally biased region" description="Acidic residues" evidence="1">
    <location>
        <begin position="130"/>
        <end position="149"/>
    </location>
</feature>
<feature type="domain" description="F-box" evidence="2">
    <location>
        <begin position="33"/>
        <end position="79"/>
    </location>
</feature>
<evidence type="ECO:0000313" key="4">
    <source>
        <dbReference type="Proteomes" id="UP001174136"/>
    </source>
</evidence>
<dbReference type="Pfam" id="PF12937">
    <property type="entry name" value="F-box-like"/>
    <property type="match status" value="1"/>
</dbReference>
<evidence type="ECO:0000259" key="2">
    <source>
        <dbReference type="PROSITE" id="PS50181"/>
    </source>
</evidence>
<dbReference type="SUPFAM" id="SSF81383">
    <property type="entry name" value="F-box domain"/>
    <property type="match status" value="1"/>
</dbReference>
<proteinExistence type="predicted"/>
<organism evidence="3 4">
    <name type="scientific">Merluccius polli</name>
    <name type="common">Benguela hake</name>
    <name type="synonym">Merluccius cadenati</name>
    <dbReference type="NCBI Taxonomy" id="89951"/>
    <lineage>
        <taxon>Eukaryota</taxon>
        <taxon>Metazoa</taxon>
        <taxon>Chordata</taxon>
        <taxon>Craniata</taxon>
        <taxon>Vertebrata</taxon>
        <taxon>Euteleostomi</taxon>
        <taxon>Actinopterygii</taxon>
        <taxon>Neopterygii</taxon>
        <taxon>Teleostei</taxon>
        <taxon>Neoteleostei</taxon>
        <taxon>Acanthomorphata</taxon>
        <taxon>Zeiogadaria</taxon>
        <taxon>Gadariae</taxon>
        <taxon>Gadiformes</taxon>
        <taxon>Gadoidei</taxon>
        <taxon>Merlucciidae</taxon>
        <taxon>Merluccius</taxon>
    </lineage>
</organism>
<feature type="region of interest" description="Disordered" evidence="1">
    <location>
        <begin position="128"/>
        <end position="210"/>
    </location>
</feature>
<sequence length="210" mass="23760">MLTGLASSPPGQVSLVFGREIQAYTRALCQGCYDYLERLPDPLLLRILAYLELEDVGRLGQTSHRFRKLCGSEEFWEQAVRGRWETVSAEVRALATEVGWRQVFFTSKLQLQKLISRRRQNRVEPQLRVEEEEQVEEEHEKEEEEEEEGLIPQASGTPEEFWDCAGSSGTNLNPGTGDSFDTESYSDNDSLFDSGLQESGFGSSVADTWP</sequence>
<dbReference type="Proteomes" id="UP001174136">
    <property type="component" value="Unassembled WGS sequence"/>
</dbReference>
<dbReference type="Gene3D" id="1.20.1280.50">
    <property type="match status" value="1"/>
</dbReference>
<protein>
    <submittedName>
        <fullName evidence="3">F-box only protein 36</fullName>
    </submittedName>
</protein>
<name>A0AA47M4W0_MERPO</name>
<evidence type="ECO:0000256" key="1">
    <source>
        <dbReference type="SAM" id="MobiDB-lite"/>
    </source>
</evidence>
<reference evidence="3" key="1">
    <citation type="journal article" date="2023" name="Front. Mar. Sci.">
        <title>A new Merluccius polli reference genome to investigate the effects of global change in West African waters.</title>
        <authorList>
            <person name="Mateo J.L."/>
            <person name="Blanco-Fernandez C."/>
            <person name="Garcia-Vazquez E."/>
            <person name="Machado-Schiaffino G."/>
        </authorList>
    </citation>
    <scope>NUCLEOTIDE SEQUENCE</scope>
    <source>
        <strain evidence="3">C29</strain>
        <tissue evidence="3">Fin</tissue>
    </source>
</reference>
<keyword evidence="4" id="KW-1185">Reference proteome</keyword>
<dbReference type="CDD" id="cd22106">
    <property type="entry name" value="F-box_FBXO36"/>
    <property type="match status" value="1"/>
</dbReference>
<dbReference type="EMBL" id="JAOPHQ010005962">
    <property type="protein sequence ID" value="KAK0133695.1"/>
    <property type="molecule type" value="Genomic_DNA"/>
</dbReference>
<dbReference type="AlphaFoldDB" id="A0AA47M4W0"/>
<dbReference type="PROSITE" id="PS50181">
    <property type="entry name" value="FBOX"/>
    <property type="match status" value="1"/>
</dbReference>
<accession>A0AA47M4W0</accession>
<feature type="compositionally biased region" description="Polar residues" evidence="1">
    <location>
        <begin position="187"/>
        <end position="210"/>
    </location>
</feature>